<dbReference type="InterPro" id="IPR036047">
    <property type="entry name" value="F-box-like_dom_sf"/>
</dbReference>
<evidence type="ECO:0000259" key="2">
    <source>
        <dbReference type="PROSITE" id="PS50181"/>
    </source>
</evidence>
<dbReference type="GeneID" id="19403593"/>
<dbReference type="Pfam" id="PF12937">
    <property type="entry name" value="F-box-like"/>
    <property type="match status" value="1"/>
</dbReference>
<dbReference type="OrthoDB" id="3669482at2759"/>
<sequence length="398" mass="45194">MMEHPDTVLVGLPPELLLRIASNMEIMELKTLSLTCRHLREIAQETLIRKATVLPAGIWTLVRFLERRPGLVAPLTHLRLALGTSEQNRSMSDDHEHNAQTSDHASCNEVKSLDCHAVAMATLFTLTRGLKKISLDTTTMIHAAMLMSCVDTDYDLPGSLKPTYDEAGAHIQGQLEEITVHLETWENPNNIHFDVCMDFSCFSNLKRLVVPCWTLAKNITLSRPNNSLPKIPEQVAVLGDALPKSLESACFLVEPSRIFWEWYSLLILCQDGFPKLREVEFKFQYNVLSIAWAIAISEENRAEVRDAFAKLKDSHVSVVTTFGNKRFFDEARNKKPPANMVYTTGDLLTGIDRCIRYVQKQEEGDDDSDIDGDEEEGENEEDREDYQLLQEVGYWYDT</sequence>
<evidence type="ECO:0000313" key="3">
    <source>
        <dbReference type="EMBL" id="EOA84598.1"/>
    </source>
</evidence>
<dbReference type="SUPFAM" id="SSF81383">
    <property type="entry name" value="F-box domain"/>
    <property type="match status" value="1"/>
</dbReference>
<feature type="compositionally biased region" description="Acidic residues" evidence="1">
    <location>
        <begin position="363"/>
        <end position="384"/>
    </location>
</feature>
<gene>
    <name evidence="3" type="ORF">SETTUDRAFT_31858</name>
</gene>
<organism evidence="3 4">
    <name type="scientific">Exserohilum turcicum (strain 28A)</name>
    <name type="common">Northern leaf blight fungus</name>
    <name type="synonym">Setosphaeria turcica</name>
    <dbReference type="NCBI Taxonomy" id="671987"/>
    <lineage>
        <taxon>Eukaryota</taxon>
        <taxon>Fungi</taxon>
        <taxon>Dikarya</taxon>
        <taxon>Ascomycota</taxon>
        <taxon>Pezizomycotina</taxon>
        <taxon>Dothideomycetes</taxon>
        <taxon>Pleosporomycetidae</taxon>
        <taxon>Pleosporales</taxon>
        <taxon>Pleosporineae</taxon>
        <taxon>Pleosporaceae</taxon>
        <taxon>Exserohilum</taxon>
    </lineage>
</organism>
<evidence type="ECO:0000256" key="1">
    <source>
        <dbReference type="SAM" id="MobiDB-lite"/>
    </source>
</evidence>
<reference evidence="3 4" key="1">
    <citation type="journal article" date="2012" name="PLoS Pathog.">
        <title>Diverse lifestyles and strategies of plant pathogenesis encoded in the genomes of eighteen Dothideomycetes fungi.</title>
        <authorList>
            <person name="Ohm R.A."/>
            <person name="Feau N."/>
            <person name="Henrissat B."/>
            <person name="Schoch C.L."/>
            <person name="Horwitz B.A."/>
            <person name="Barry K.W."/>
            <person name="Condon B.J."/>
            <person name="Copeland A.C."/>
            <person name="Dhillon B."/>
            <person name="Glaser F."/>
            <person name="Hesse C.N."/>
            <person name="Kosti I."/>
            <person name="LaButti K."/>
            <person name="Lindquist E.A."/>
            <person name="Lucas S."/>
            <person name="Salamov A.A."/>
            <person name="Bradshaw R.E."/>
            <person name="Ciuffetti L."/>
            <person name="Hamelin R.C."/>
            <person name="Kema G.H.J."/>
            <person name="Lawrence C."/>
            <person name="Scott J.A."/>
            <person name="Spatafora J.W."/>
            <person name="Turgeon B.G."/>
            <person name="de Wit P.J.G.M."/>
            <person name="Zhong S."/>
            <person name="Goodwin S.B."/>
            <person name="Grigoriev I.V."/>
        </authorList>
    </citation>
    <scope>NUCLEOTIDE SEQUENCE [LARGE SCALE GENOMIC DNA]</scope>
    <source>
        <strain evidence="4">28A</strain>
    </source>
</reference>
<dbReference type="CDD" id="cd09917">
    <property type="entry name" value="F-box_SF"/>
    <property type="match status" value="1"/>
</dbReference>
<feature type="domain" description="F-box" evidence="2">
    <location>
        <begin position="6"/>
        <end position="51"/>
    </location>
</feature>
<evidence type="ECO:0000313" key="4">
    <source>
        <dbReference type="Proteomes" id="UP000016935"/>
    </source>
</evidence>
<dbReference type="SMART" id="SM00256">
    <property type="entry name" value="FBOX"/>
    <property type="match status" value="1"/>
</dbReference>
<protein>
    <recommendedName>
        <fullName evidence="2">F-box domain-containing protein</fullName>
    </recommendedName>
</protein>
<reference evidence="3 4" key="2">
    <citation type="journal article" date="2013" name="PLoS Genet.">
        <title>Comparative genome structure, secondary metabolite, and effector coding capacity across Cochliobolus pathogens.</title>
        <authorList>
            <person name="Condon B.J."/>
            <person name="Leng Y."/>
            <person name="Wu D."/>
            <person name="Bushley K.E."/>
            <person name="Ohm R.A."/>
            <person name="Otillar R."/>
            <person name="Martin J."/>
            <person name="Schackwitz W."/>
            <person name="Grimwood J."/>
            <person name="MohdZainudin N."/>
            <person name="Xue C."/>
            <person name="Wang R."/>
            <person name="Manning V.A."/>
            <person name="Dhillon B."/>
            <person name="Tu Z.J."/>
            <person name="Steffenson B.J."/>
            <person name="Salamov A."/>
            <person name="Sun H."/>
            <person name="Lowry S."/>
            <person name="LaButti K."/>
            <person name="Han J."/>
            <person name="Copeland A."/>
            <person name="Lindquist E."/>
            <person name="Barry K."/>
            <person name="Schmutz J."/>
            <person name="Baker S.E."/>
            <person name="Ciuffetti L.M."/>
            <person name="Grigoriev I.V."/>
            <person name="Zhong S."/>
            <person name="Turgeon B.G."/>
        </authorList>
    </citation>
    <scope>NUCLEOTIDE SEQUENCE [LARGE SCALE GENOMIC DNA]</scope>
    <source>
        <strain evidence="4">28A</strain>
    </source>
</reference>
<dbReference type="AlphaFoldDB" id="R0JUA4"/>
<feature type="region of interest" description="Disordered" evidence="1">
    <location>
        <begin position="361"/>
        <end position="385"/>
    </location>
</feature>
<keyword evidence="4" id="KW-1185">Reference proteome</keyword>
<dbReference type="PROSITE" id="PS50181">
    <property type="entry name" value="FBOX"/>
    <property type="match status" value="1"/>
</dbReference>
<accession>R0JUA4</accession>
<dbReference type="InterPro" id="IPR001810">
    <property type="entry name" value="F-box_dom"/>
</dbReference>
<dbReference type="RefSeq" id="XP_008026971.1">
    <property type="nucleotide sequence ID" value="XM_008028780.1"/>
</dbReference>
<dbReference type="Proteomes" id="UP000016935">
    <property type="component" value="Unassembled WGS sequence"/>
</dbReference>
<dbReference type="EMBL" id="KB908703">
    <property type="protein sequence ID" value="EOA84598.1"/>
    <property type="molecule type" value="Genomic_DNA"/>
</dbReference>
<dbReference type="HOGENOM" id="CLU_692918_0_0_1"/>
<proteinExistence type="predicted"/>
<name>R0JUA4_EXST2</name>